<comment type="caution">
    <text evidence="6">The sequence shown here is derived from an EMBL/GenBank/DDBJ whole genome shotgun (WGS) entry which is preliminary data.</text>
</comment>
<name>A0A084ABN2_LACLC</name>
<keyword evidence="2 4" id="KW-0238">DNA-binding</keyword>
<evidence type="ECO:0000256" key="1">
    <source>
        <dbReference type="ARBA" id="ARBA00023015"/>
    </source>
</evidence>
<dbReference type="Gene3D" id="1.10.357.10">
    <property type="entry name" value="Tetracycline Repressor, domain 2"/>
    <property type="match status" value="1"/>
</dbReference>
<dbReference type="InterPro" id="IPR050624">
    <property type="entry name" value="HTH-type_Tx_Regulator"/>
</dbReference>
<evidence type="ECO:0000313" key="7">
    <source>
        <dbReference type="Proteomes" id="UP000028401"/>
    </source>
</evidence>
<dbReference type="RefSeq" id="WP_011675184.1">
    <property type="nucleotide sequence ID" value="NZ_AZSI01000024.1"/>
</dbReference>
<dbReference type="Gene3D" id="1.10.10.60">
    <property type="entry name" value="Homeodomain-like"/>
    <property type="match status" value="1"/>
</dbReference>
<dbReference type="InterPro" id="IPR001647">
    <property type="entry name" value="HTH_TetR"/>
</dbReference>
<protein>
    <submittedName>
        <fullName evidence="6">Transcriptional regulator, TetR family</fullName>
    </submittedName>
</protein>
<accession>A0A084ABN2</accession>
<dbReference type="InterPro" id="IPR036271">
    <property type="entry name" value="Tet_transcr_reg_TetR-rel_C_sf"/>
</dbReference>
<evidence type="ECO:0000256" key="3">
    <source>
        <dbReference type="ARBA" id="ARBA00023163"/>
    </source>
</evidence>
<keyword evidence="1" id="KW-0805">Transcription regulation</keyword>
<dbReference type="SMR" id="A0A084ABN2"/>
<keyword evidence="3" id="KW-0804">Transcription</keyword>
<dbReference type="PANTHER" id="PTHR43479">
    <property type="entry name" value="ACREF/ENVCD OPERON REPRESSOR-RELATED"/>
    <property type="match status" value="1"/>
</dbReference>
<dbReference type="Pfam" id="PF13305">
    <property type="entry name" value="TetR_C_33"/>
    <property type="match status" value="1"/>
</dbReference>
<evidence type="ECO:0000259" key="5">
    <source>
        <dbReference type="PROSITE" id="PS50977"/>
    </source>
</evidence>
<dbReference type="GeneID" id="61108441"/>
<gene>
    <name evidence="6" type="ORF">U725_01103</name>
</gene>
<dbReference type="Pfam" id="PF00440">
    <property type="entry name" value="TetR_N"/>
    <property type="match status" value="1"/>
</dbReference>
<dbReference type="GO" id="GO:0003677">
    <property type="term" value="F:DNA binding"/>
    <property type="evidence" value="ECO:0007669"/>
    <property type="project" value="UniProtKB-UniRule"/>
</dbReference>
<dbReference type="Proteomes" id="UP000028401">
    <property type="component" value="Unassembled WGS sequence"/>
</dbReference>
<dbReference type="InterPro" id="IPR025996">
    <property type="entry name" value="MT1864/Rv1816-like_C"/>
</dbReference>
<evidence type="ECO:0000256" key="2">
    <source>
        <dbReference type="ARBA" id="ARBA00023125"/>
    </source>
</evidence>
<evidence type="ECO:0000313" key="6">
    <source>
        <dbReference type="EMBL" id="KEY62711.1"/>
    </source>
</evidence>
<feature type="domain" description="HTH tetR-type" evidence="5">
    <location>
        <begin position="5"/>
        <end position="65"/>
    </location>
</feature>
<proteinExistence type="predicted"/>
<dbReference type="PROSITE" id="PS50977">
    <property type="entry name" value="HTH_TETR_2"/>
    <property type="match status" value="1"/>
</dbReference>
<evidence type="ECO:0000256" key="4">
    <source>
        <dbReference type="PROSITE-ProRule" id="PRU00335"/>
    </source>
</evidence>
<dbReference type="PANTHER" id="PTHR43479:SF11">
    <property type="entry name" value="ACREF_ENVCD OPERON REPRESSOR-RELATED"/>
    <property type="match status" value="1"/>
</dbReference>
<dbReference type="PATRIC" id="fig|1415168.3.peg.1171"/>
<feature type="DNA-binding region" description="H-T-H motif" evidence="4">
    <location>
        <begin position="28"/>
        <end position="47"/>
    </location>
</feature>
<organism evidence="6 7">
    <name type="scientific">Lactococcus cremoris subsp. cremoris GE214</name>
    <dbReference type="NCBI Taxonomy" id="1415168"/>
    <lineage>
        <taxon>Bacteria</taxon>
        <taxon>Bacillati</taxon>
        <taxon>Bacillota</taxon>
        <taxon>Bacilli</taxon>
        <taxon>Lactobacillales</taxon>
        <taxon>Streptococcaceae</taxon>
        <taxon>Lactococcus</taxon>
        <taxon>Lactococcus cremoris subsp. cremoris</taxon>
    </lineage>
</organism>
<dbReference type="SUPFAM" id="SSF46689">
    <property type="entry name" value="Homeodomain-like"/>
    <property type="match status" value="1"/>
</dbReference>
<dbReference type="AlphaFoldDB" id="A0A084ABN2"/>
<dbReference type="InterPro" id="IPR009057">
    <property type="entry name" value="Homeodomain-like_sf"/>
</dbReference>
<dbReference type="EMBL" id="AZSI01000024">
    <property type="protein sequence ID" value="KEY62711.1"/>
    <property type="molecule type" value="Genomic_DNA"/>
</dbReference>
<sequence>MARIALTRDKIVQATIKLASEIGLSNVSFPRLAEYFGIKAPSLYNHFKNMEEVRVATAVYLQKELNHELTHAMVGLTPLAALRAYAESYKKFAEKYEAVYELINVIHQTNNGELEYLAKENIRLVRRSLENFNLSEEENFHISRMFRSTLHGFITLTQLGYFRQSGSISKEESFTYMVDHLLSTLNDKHSI</sequence>
<dbReference type="SUPFAM" id="SSF48498">
    <property type="entry name" value="Tetracyclin repressor-like, C-terminal domain"/>
    <property type="match status" value="1"/>
</dbReference>
<reference evidence="6 7" key="1">
    <citation type="submission" date="2014-06" db="EMBL/GenBank/DDBJ databases">
        <title>Draft genome sequence of the putrescine producing strain Lactococcus lactis subsp cremoris GE214.</title>
        <authorList>
            <person name="Ladero V."/>
            <person name="Linares D.M."/>
            <person name="del Rio B."/>
            <person name="Mayo B."/>
            <person name="Martin M.C."/>
            <person name="Fernandez M."/>
            <person name="Alvarez M.A."/>
        </authorList>
    </citation>
    <scope>NUCLEOTIDE SEQUENCE [LARGE SCALE GENOMIC DNA]</scope>
    <source>
        <strain evidence="6 7">GE214</strain>
    </source>
</reference>